<gene>
    <name evidence="1" type="ORF">IBL28_21785</name>
</gene>
<protein>
    <recommendedName>
        <fullName evidence="3">Adhesin domain-containing protein</fullName>
    </recommendedName>
</protein>
<proteinExistence type="predicted"/>
<name>A0A926JWS3_9FLAO</name>
<reference evidence="1 2" key="1">
    <citation type="submission" date="2020-09" db="EMBL/GenBank/DDBJ databases">
        <title>Sinomicrobium weinanense sp. nov., a halophilic bacteria isolated from saline-alkali soil.</title>
        <authorList>
            <person name="Wu P."/>
            <person name="Ren H."/>
            <person name="Mei Y."/>
            <person name="Liang Y."/>
            <person name="Chen Z."/>
        </authorList>
    </citation>
    <scope>NUCLEOTIDE SEQUENCE [LARGE SCALE GENOMIC DNA]</scope>
    <source>
        <strain evidence="1 2">FJxs</strain>
    </source>
</reference>
<comment type="caution">
    <text evidence="1">The sequence shown here is derived from an EMBL/GenBank/DDBJ whole genome shotgun (WGS) entry which is preliminary data.</text>
</comment>
<dbReference type="Proteomes" id="UP000653730">
    <property type="component" value="Unassembled WGS sequence"/>
</dbReference>
<accession>A0A926JWS3</accession>
<evidence type="ECO:0000313" key="2">
    <source>
        <dbReference type="Proteomes" id="UP000653730"/>
    </source>
</evidence>
<keyword evidence="2" id="KW-1185">Reference proteome</keyword>
<sequence>MKKIILFSIAILLGQMSVAQRSVQKEVAYKGQHIHIEVKFADSIVINTWDKPTVSLQAEIMTRGGKHLDAYELETKETTNTIHINSKPERIFDKFRSECDCNTLNTDYKAFYSINIPKNAQFEISSINGDLQSKIIEGNFTAELINGNIGIENYSGQLNLSTINGEIDLEMKNTSLTLETIHGNVFARENLELETEERVVGH</sequence>
<dbReference type="RefSeq" id="WP_187967721.1">
    <property type="nucleotide sequence ID" value="NZ_JACVDC010000142.1"/>
</dbReference>
<feature type="non-terminal residue" evidence="1">
    <location>
        <position position="202"/>
    </location>
</feature>
<dbReference type="EMBL" id="JACVDC010000142">
    <property type="protein sequence ID" value="MBC9798612.1"/>
    <property type="molecule type" value="Genomic_DNA"/>
</dbReference>
<dbReference type="AlphaFoldDB" id="A0A926JWS3"/>
<organism evidence="1 2">
    <name type="scientific">Sinomicrobium weinanense</name>
    <dbReference type="NCBI Taxonomy" id="2842200"/>
    <lineage>
        <taxon>Bacteria</taxon>
        <taxon>Pseudomonadati</taxon>
        <taxon>Bacteroidota</taxon>
        <taxon>Flavobacteriia</taxon>
        <taxon>Flavobacteriales</taxon>
        <taxon>Flavobacteriaceae</taxon>
        <taxon>Sinomicrobium</taxon>
    </lineage>
</organism>
<evidence type="ECO:0000313" key="1">
    <source>
        <dbReference type="EMBL" id="MBC9798612.1"/>
    </source>
</evidence>
<evidence type="ECO:0008006" key="3">
    <source>
        <dbReference type="Google" id="ProtNLM"/>
    </source>
</evidence>